<proteinExistence type="predicted"/>
<evidence type="ECO:0000313" key="1">
    <source>
        <dbReference type="EMBL" id="MEX6430390.1"/>
    </source>
</evidence>
<accession>A0ABV3Y4R1</accession>
<organism evidence="1 2">
    <name type="scientific">Ferrimicrobium acidiphilum</name>
    <dbReference type="NCBI Taxonomy" id="121039"/>
    <lineage>
        <taxon>Bacteria</taxon>
        <taxon>Bacillati</taxon>
        <taxon>Actinomycetota</taxon>
        <taxon>Acidimicrobiia</taxon>
        <taxon>Acidimicrobiales</taxon>
        <taxon>Acidimicrobiaceae</taxon>
        <taxon>Ferrimicrobium</taxon>
    </lineage>
</organism>
<dbReference type="RefSeq" id="WP_369084772.1">
    <property type="nucleotide sequence ID" value="NZ_JBFSHR010000050.1"/>
</dbReference>
<reference evidence="1 2" key="1">
    <citation type="submission" date="2024-07" db="EMBL/GenBank/DDBJ databases">
        <title>Draft Genome Sequence of Ferrimicrobium acidiphilum Strain YE2023, Isolated from a Pulp of Bioleach Reactor.</title>
        <authorList>
            <person name="Elkina Y.A."/>
            <person name="Bulaeva A.G."/>
            <person name="Beletsky A.V."/>
            <person name="Mardanov A.V."/>
        </authorList>
    </citation>
    <scope>NUCLEOTIDE SEQUENCE [LARGE SCALE GENOMIC DNA]</scope>
    <source>
        <strain evidence="1 2">YE2023</strain>
    </source>
</reference>
<name>A0ABV3Y4R1_9ACTN</name>
<keyword evidence="2" id="KW-1185">Reference proteome</keyword>
<protein>
    <submittedName>
        <fullName evidence="1">Uncharacterized protein</fullName>
    </submittedName>
</protein>
<sequence length="223" mass="24891">MRRAGSASWRFSHDIDQTLHALLYIRDALGLTVEQAPRVPPHLAGDLLDRSGLLDADTRHQAALDWPSWWSDALRWRASNELDSRPEGTDRRLWMREFAEQHRRIVDPPEWTSLAGRPALQAAARSLYAQGCHWADTAKRPFLPLARHDIFKWELVRDLAEDSAARHQVSVGAIDGCALVLIVEGIWWEIIAPGVAICSVSAAADAESAKAVLNEVFESYLGA</sequence>
<dbReference type="EMBL" id="JBFSHR010000050">
    <property type="protein sequence ID" value="MEX6430390.1"/>
    <property type="molecule type" value="Genomic_DNA"/>
</dbReference>
<gene>
    <name evidence="1" type="ORF">AB6A68_11185</name>
</gene>
<dbReference type="Proteomes" id="UP001560267">
    <property type="component" value="Unassembled WGS sequence"/>
</dbReference>
<evidence type="ECO:0000313" key="2">
    <source>
        <dbReference type="Proteomes" id="UP001560267"/>
    </source>
</evidence>
<comment type="caution">
    <text evidence="1">The sequence shown here is derived from an EMBL/GenBank/DDBJ whole genome shotgun (WGS) entry which is preliminary data.</text>
</comment>